<accession>A0A6A5QAB4</accession>
<dbReference type="Proteomes" id="UP000800096">
    <property type="component" value="Unassembled WGS sequence"/>
</dbReference>
<keyword evidence="4" id="KW-1185">Reference proteome</keyword>
<dbReference type="InterPro" id="IPR030048">
    <property type="entry name" value="SurE"/>
</dbReference>
<dbReference type="PANTHER" id="PTHR30457">
    <property type="entry name" value="5'-NUCLEOTIDASE SURE"/>
    <property type="match status" value="1"/>
</dbReference>
<feature type="compositionally biased region" description="Low complexity" evidence="1">
    <location>
        <begin position="86"/>
        <end position="100"/>
    </location>
</feature>
<dbReference type="Gene3D" id="3.40.1210.10">
    <property type="entry name" value="Survival protein SurE-like phosphatase/nucleotidase"/>
    <property type="match status" value="1"/>
</dbReference>
<feature type="region of interest" description="Disordered" evidence="1">
    <location>
        <begin position="72"/>
        <end position="122"/>
    </location>
</feature>
<feature type="chain" id="PRO_5025405394" description="Survival protein SurE-like phosphatase/nucleotidase domain-containing protein" evidence="2">
    <location>
        <begin position="18"/>
        <end position="354"/>
    </location>
</feature>
<evidence type="ECO:0000313" key="3">
    <source>
        <dbReference type="EMBL" id="KAF1911247.1"/>
    </source>
</evidence>
<dbReference type="AlphaFoldDB" id="A0A6A5QAB4"/>
<feature type="compositionally biased region" description="Acidic residues" evidence="1">
    <location>
        <begin position="72"/>
        <end position="85"/>
    </location>
</feature>
<protein>
    <recommendedName>
        <fullName evidence="5">Survival protein SurE-like phosphatase/nucleotidase domain-containing protein</fullName>
    </recommendedName>
</protein>
<evidence type="ECO:0000256" key="1">
    <source>
        <dbReference type="SAM" id="MobiDB-lite"/>
    </source>
</evidence>
<evidence type="ECO:0000256" key="2">
    <source>
        <dbReference type="SAM" id="SignalP"/>
    </source>
</evidence>
<sequence length="354" mass="40469">MLKFYLLLIIALPFTQAIRLFLTNNDGVDDSNIRSLYQVLEETREHQLILCAPEIGNPPRRTRGWGLLEGEVPEEEMPEEGDLTADDGGSSSDDGESLSGNDIWDNDPFPKNPRIRSVPPPQPPELAIGWGLLNLAPKYYKPLDPAPKNQPKEREFLPDLFLAGPRVGRSLSIDLRSDQASRAVQQYARLYGRPSISFAGANGYDDRSRPYWSRIYAQLAKNIIQTVIESGKPYLPKDTHLHVNFPPIDVENARCTDLGQFKFILTRESEQEEDSHYDRHSGKYDFPYEFEVMYRREWVNQCYVSMSLLSPPAVVFDPFAFDLSPFAKAAQRKNSDRKEIIDRLRPILSHIPEM</sequence>
<organism evidence="3 4">
    <name type="scientific">Ampelomyces quisqualis</name>
    <name type="common">Powdery mildew agent</name>
    <dbReference type="NCBI Taxonomy" id="50730"/>
    <lineage>
        <taxon>Eukaryota</taxon>
        <taxon>Fungi</taxon>
        <taxon>Dikarya</taxon>
        <taxon>Ascomycota</taxon>
        <taxon>Pezizomycotina</taxon>
        <taxon>Dothideomycetes</taxon>
        <taxon>Pleosporomycetidae</taxon>
        <taxon>Pleosporales</taxon>
        <taxon>Pleosporineae</taxon>
        <taxon>Phaeosphaeriaceae</taxon>
        <taxon>Ampelomyces</taxon>
    </lineage>
</organism>
<dbReference type="InterPro" id="IPR036523">
    <property type="entry name" value="SurE-like_sf"/>
</dbReference>
<name>A0A6A5QAB4_AMPQU</name>
<dbReference type="SUPFAM" id="SSF64167">
    <property type="entry name" value="SurE-like"/>
    <property type="match status" value="2"/>
</dbReference>
<dbReference type="EMBL" id="ML979145">
    <property type="protein sequence ID" value="KAF1911247.1"/>
    <property type="molecule type" value="Genomic_DNA"/>
</dbReference>
<feature type="signal peptide" evidence="2">
    <location>
        <begin position="1"/>
        <end position="17"/>
    </location>
</feature>
<dbReference type="GO" id="GO:0008252">
    <property type="term" value="F:nucleotidase activity"/>
    <property type="evidence" value="ECO:0007669"/>
    <property type="project" value="InterPro"/>
</dbReference>
<reference evidence="3" key="1">
    <citation type="journal article" date="2020" name="Stud. Mycol.">
        <title>101 Dothideomycetes genomes: a test case for predicting lifestyles and emergence of pathogens.</title>
        <authorList>
            <person name="Haridas S."/>
            <person name="Albert R."/>
            <person name="Binder M."/>
            <person name="Bloem J."/>
            <person name="Labutti K."/>
            <person name="Salamov A."/>
            <person name="Andreopoulos B."/>
            <person name="Baker S."/>
            <person name="Barry K."/>
            <person name="Bills G."/>
            <person name="Bluhm B."/>
            <person name="Cannon C."/>
            <person name="Castanera R."/>
            <person name="Culley D."/>
            <person name="Daum C."/>
            <person name="Ezra D."/>
            <person name="Gonzalez J."/>
            <person name="Henrissat B."/>
            <person name="Kuo A."/>
            <person name="Liang C."/>
            <person name="Lipzen A."/>
            <person name="Lutzoni F."/>
            <person name="Magnuson J."/>
            <person name="Mondo S."/>
            <person name="Nolan M."/>
            <person name="Ohm R."/>
            <person name="Pangilinan J."/>
            <person name="Park H.-J."/>
            <person name="Ramirez L."/>
            <person name="Alfaro M."/>
            <person name="Sun H."/>
            <person name="Tritt A."/>
            <person name="Yoshinaga Y."/>
            <person name="Zwiers L.-H."/>
            <person name="Turgeon B."/>
            <person name="Goodwin S."/>
            <person name="Spatafora J."/>
            <person name="Crous P."/>
            <person name="Grigoriev I."/>
        </authorList>
    </citation>
    <scope>NUCLEOTIDE SEQUENCE</scope>
    <source>
        <strain evidence="3">HMLAC05119</strain>
    </source>
</reference>
<dbReference type="PANTHER" id="PTHR30457:SF0">
    <property type="entry name" value="PHOSPHATASE, PUTATIVE (AFU_ORTHOLOGUE AFUA_4G01070)-RELATED"/>
    <property type="match status" value="1"/>
</dbReference>
<proteinExistence type="predicted"/>
<keyword evidence="2" id="KW-0732">Signal</keyword>
<evidence type="ECO:0000313" key="4">
    <source>
        <dbReference type="Proteomes" id="UP000800096"/>
    </source>
</evidence>
<dbReference type="OrthoDB" id="4018688at2759"/>
<gene>
    <name evidence="3" type="ORF">BDU57DRAFT_524698</name>
</gene>
<evidence type="ECO:0008006" key="5">
    <source>
        <dbReference type="Google" id="ProtNLM"/>
    </source>
</evidence>